<gene>
    <name evidence="3" type="ORF">V6N11_009584</name>
</gene>
<dbReference type="Pfam" id="PF00188">
    <property type="entry name" value="CAP"/>
    <property type="match status" value="1"/>
</dbReference>
<accession>A0ABR2P5T0</accession>
<dbReference type="EMBL" id="JBBPBN010000079">
    <property type="protein sequence ID" value="KAK8983800.1"/>
    <property type="molecule type" value="Genomic_DNA"/>
</dbReference>
<feature type="compositionally biased region" description="Polar residues" evidence="1">
    <location>
        <begin position="172"/>
        <end position="181"/>
    </location>
</feature>
<dbReference type="PROSITE" id="PS01010">
    <property type="entry name" value="CRISP_2"/>
    <property type="match status" value="1"/>
</dbReference>
<feature type="compositionally biased region" description="Low complexity" evidence="1">
    <location>
        <begin position="19"/>
        <end position="38"/>
    </location>
</feature>
<dbReference type="InterPro" id="IPR035940">
    <property type="entry name" value="CAP_sf"/>
</dbReference>
<dbReference type="PANTHER" id="PTHR10334">
    <property type="entry name" value="CYSTEINE-RICH SECRETORY PROTEIN-RELATED"/>
    <property type="match status" value="1"/>
</dbReference>
<feature type="compositionally biased region" description="Low complexity" evidence="1">
    <location>
        <begin position="186"/>
        <end position="195"/>
    </location>
</feature>
<dbReference type="SMART" id="SM00198">
    <property type="entry name" value="SCP"/>
    <property type="match status" value="1"/>
</dbReference>
<sequence length="350" mass="37612">MAVGDTMVSDNPSGNPTDNVVSGNPSPNGVNPTVNGVNSAVDPAVHVVSGNPSSNGVNPTVNGVNFAVDPAVHVVSPSSSQSCLCSSKLFSIYYPTQPLVPLSQTYHQLAPSISVSQQHASHVSPMMVGIQSSPVSQQCSEVSSLGFADYCKSNSLYAPALKSRSSNMSSSLQQQMHASTHPQHDISPPASSQISASSQPQHVYDLCFSSRVQETREDILKAHNEFRAEVGVPPLVWNKTLAKYADKYARKRVKDCKMEHSMGPYGENLAGGYEDSTIADSVKFWATEKPDYDPATGNCKSGGFDCGHYTQIVARKTKSVGCAREKCKNGWYYVICSYFPIGNIEGEKAY</sequence>
<dbReference type="SUPFAM" id="SSF55797">
    <property type="entry name" value="PR-1-like"/>
    <property type="match status" value="1"/>
</dbReference>
<keyword evidence="4" id="KW-1185">Reference proteome</keyword>
<dbReference type="InterPro" id="IPR018244">
    <property type="entry name" value="Allrgn_V5/Tpx1_CS"/>
</dbReference>
<dbReference type="InterPro" id="IPR001283">
    <property type="entry name" value="CRISP-related"/>
</dbReference>
<proteinExistence type="predicted"/>
<feature type="region of interest" description="Disordered" evidence="1">
    <location>
        <begin position="1"/>
        <end position="38"/>
    </location>
</feature>
<dbReference type="PRINTS" id="PR00837">
    <property type="entry name" value="V5TPXLIKE"/>
</dbReference>
<dbReference type="InterPro" id="IPR014044">
    <property type="entry name" value="CAP_dom"/>
</dbReference>
<evidence type="ECO:0000313" key="3">
    <source>
        <dbReference type="EMBL" id="KAK8983800.1"/>
    </source>
</evidence>
<evidence type="ECO:0000256" key="1">
    <source>
        <dbReference type="SAM" id="MobiDB-lite"/>
    </source>
</evidence>
<evidence type="ECO:0000313" key="4">
    <source>
        <dbReference type="Proteomes" id="UP001396334"/>
    </source>
</evidence>
<feature type="region of interest" description="Disordered" evidence="1">
    <location>
        <begin position="167"/>
        <end position="195"/>
    </location>
</feature>
<feature type="domain" description="SCP" evidence="2">
    <location>
        <begin position="214"/>
        <end position="346"/>
    </location>
</feature>
<dbReference type="CDD" id="cd05381">
    <property type="entry name" value="CAP_PR-1"/>
    <property type="match status" value="1"/>
</dbReference>
<comment type="caution">
    <text evidence="3">The sequence shown here is derived from an EMBL/GenBank/DDBJ whole genome shotgun (WGS) entry which is preliminary data.</text>
</comment>
<evidence type="ECO:0000259" key="2">
    <source>
        <dbReference type="SMART" id="SM00198"/>
    </source>
</evidence>
<name>A0ABR2P5T0_9ROSI</name>
<protein>
    <recommendedName>
        <fullName evidence="2">SCP domain-containing protein</fullName>
    </recommendedName>
</protein>
<dbReference type="Proteomes" id="UP001396334">
    <property type="component" value="Unassembled WGS sequence"/>
</dbReference>
<feature type="compositionally biased region" description="Polar residues" evidence="1">
    <location>
        <begin position="8"/>
        <end position="18"/>
    </location>
</feature>
<dbReference type="Gene3D" id="3.40.33.10">
    <property type="entry name" value="CAP"/>
    <property type="match status" value="1"/>
</dbReference>
<reference evidence="3 4" key="1">
    <citation type="journal article" date="2024" name="G3 (Bethesda)">
        <title>Genome assembly of Hibiscus sabdariffa L. provides insights into metabolisms of medicinal natural products.</title>
        <authorList>
            <person name="Kim T."/>
        </authorList>
    </citation>
    <scope>NUCLEOTIDE SEQUENCE [LARGE SCALE GENOMIC DNA]</scope>
    <source>
        <strain evidence="3">TK-2024</strain>
        <tissue evidence="3">Old leaves</tissue>
    </source>
</reference>
<organism evidence="3 4">
    <name type="scientific">Hibiscus sabdariffa</name>
    <name type="common">roselle</name>
    <dbReference type="NCBI Taxonomy" id="183260"/>
    <lineage>
        <taxon>Eukaryota</taxon>
        <taxon>Viridiplantae</taxon>
        <taxon>Streptophyta</taxon>
        <taxon>Embryophyta</taxon>
        <taxon>Tracheophyta</taxon>
        <taxon>Spermatophyta</taxon>
        <taxon>Magnoliopsida</taxon>
        <taxon>eudicotyledons</taxon>
        <taxon>Gunneridae</taxon>
        <taxon>Pentapetalae</taxon>
        <taxon>rosids</taxon>
        <taxon>malvids</taxon>
        <taxon>Malvales</taxon>
        <taxon>Malvaceae</taxon>
        <taxon>Malvoideae</taxon>
        <taxon>Hibiscus</taxon>
    </lineage>
</organism>